<feature type="region of interest" description="Disordered" evidence="3">
    <location>
        <begin position="206"/>
        <end position="225"/>
    </location>
</feature>
<accession>A0A2W5F8Z2</accession>
<proteinExistence type="predicted"/>
<keyword evidence="4" id="KW-0732">Signal</keyword>
<organism evidence="6 7">
    <name type="scientific">Pseudopedobacter saltans</name>
    <dbReference type="NCBI Taxonomy" id="151895"/>
    <lineage>
        <taxon>Bacteria</taxon>
        <taxon>Pseudomonadati</taxon>
        <taxon>Bacteroidota</taxon>
        <taxon>Sphingobacteriia</taxon>
        <taxon>Sphingobacteriales</taxon>
        <taxon>Sphingobacteriaceae</taxon>
        <taxon>Pseudopedobacter</taxon>
    </lineage>
</organism>
<feature type="domain" description="Photosynthesis system II assembly factor Ycf48/Hcf136-like" evidence="5">
    <location>
        <begin position="37"/>
        <end position="162"/>
    </location>
</feature>
<dbReference type="PANTHER" id="PTHR47199:SF2">
    <property type="entry name" value="PHOTOSYSTEM II STABILITY_ASSEMBLY FACTOR HCF136, CHLOROPLASTIC"/>
    <property type="match status" value="1"/>
</dbReference>
<evidence type="ECO:0000313" key="6">
    <source>
        <dbReference type="EMBL" id="PZP50694.1"/>
    </source>
</evidence>
<dbReference type="GO" id="GO:0015979">
    <property type="term" value="P:photosynthesis"/>
    <property type="evidence" value="ECO:0007669"/>
    <property type="project" value="UniProtKB-KW"/>
</dbReference>
<feature type="compositionally biased region" description="Polar residues" evidence="3">
    <location>
        <begin position="210"/>
        <end position="219"/>
    </location>
</feature>
<dbReference type="EMBL" id="QFOI01000057">
    <property type="protein sequence ID" value="PZP50694.1"/>
    <property type="molecule type" value="Genomic_DNA"/>
</dbReference>
<dbReference type="PANTHER" id="PTHR47199">
    <property type="entry name" value="PHOTOSYSTEM II STABILITY/ASSEMBLY FACTOR HCF136, CHLOROPLASTIC"/>
    <property type="match status" value="1"/>
</dbReference>
<evidence type="ECO:0000256" key="2">
    <source>
        <dbReference type="ARBA" id="ARBA00023276"/>
    </source>
</evidence>
<gene>
    <name evidence="6" type="ORF">DI598_04970</name>
</gene>
<dbReference type="InterPro" id="IPR028203">
    <property type="entry name" value="PSII_CF48-like_dom"/>
</dbReference>
<dbReference type="InterPro" id="IPR015943">
    <property type="entry name" value="WD40/YVTN_repeat-like_dom_sf"/>
</dbReference>
<keyword evidence="2" id="KW-0604">Photosystem II</keyword>
<evidence type="ECO:0000259" key="5">
    <source>
        <dbReference type="Pfam" id="PF14870"/>
    </source>
</evidence>
<dbReference type="AlphaFoldDB" id="A0A2W5F8Z2"/>
<reference evidence="6 7" key="1">
    <citation type="submission" date="2017-11" db="EMBL/GenBank/DDBJ databases">
        <title>Infants hospitalized years apart are colonized by the same room-sourced microbial strains.</title>
        <authorList>
            <person name="Brooks B."/>
            <person name="Olm M.R."/>
            <person name="Firek B.A."/>
            <person name="Baker R."/>
            <person name="Thomas B.C."/>
            <person name="Morowitz M.J."/>
            <person name="Banfield J.F."/>
        </authorList>
    </citation>
    <scope>NUCLEOTIDE SEQUENCE [LARGE SCALE GENOMIC DNA]</scope>
    <source>
        <strain evidence="6">S2_009_000_R2_76</strain>
    </source>
</reference>
<dbReference type="Proteomes" id="UP000249645">
    <property type="component" value="Unassembled WGS sequence"/>
</dbReference>
<protein>
    <recommendedName>
        <fullName evidence="5">Photosynthesis system II assembly factor Ycf48/Hcf136-like domain-containing protein</fullName>
    </recommendedName>
</protein>
<name>A0A2W5F8Z2_9SPHI</name>
<comment type="caution">
    <text evidence="6">The sequence shown here is derived from an EMBL/GenBank/DDBJ whole genome shotgun (WGS) entry which is preliminary data.</text>
</comment>
<dbReference type="GO" id="GO:0009523">
    <property type="term" value="C:photosystem II"/>
    <property type="evidence" value="ECO:0007669"/>
    <property type="project" value="UniProtKB-KW"/>
</dbReference>
<dbReference type="SUPFAM" id="SSF110296">
    <property type="entry name" value="Oligoxyloglucan reducing end-specific cellobiohydrolase"/>
    <property type="match status" value="1"/>
</dbReference>
<evidence type="ECO:0000256" key="4">
    <source>
        <dbReference type="SAM" id="SignalP"/>
    </source>
</evidence>
<evidence type="ECO:0000313" key="7">
    <source>
        <dbReference type="Proteomes" id="UP000249645"/>
    </source>
</evidence>
<sequence length="225" mass="24884">MLKCFFIAVILIYIAPVSAQQIISSAHKDGVSIRGLSILDDNNAWISGSKGTVAYTNDAGKSWNWLQVPQYENRDFRDIELLDEHTVLIMAIDTPAVILRTDDKGLHWNKVLEDKRSGMFLDAMSFNGKKAVVVGDPIEGQFYISTSNNYGKTWKAAKQTSVNTGGCFASSGTNVAWRNNDFYTVTGGKNSELLLRNHGLSIPITRGKETTGQIPSHLTQTKKQK</sequence>
<dbReference type="Pfam" id="PF14870">
    <property type="entry name" value="PSII_BNR"/>
    <property type="match status" value="1"/>
</dbReference>
<feature type="signal peptide" evidence="4">
    <location>
        <begin position="1"/>
        <end position="19"/>
    </location>
</feature>
<evidence type="ECO:0000256" key="1">
    <source>
        <dbReference type="ARBA" id="ARBA00022531"/>
    </source>
</evidence>
<evidence type="ECO:0000256" key="3">
    <source>
        <dbReference type="SAM" id="MobiDB-lite"/>
    </source>
</evidence>
<dbReference type="Gene3D" id="2.130.10.10">
    <property type="entry name" value="YVTN repeat-like/Quinoprotein amine dehydrogenase"/>
    <property type="match status" value="1"/>
</dbReference>
<feature type="chain" id="PRO_5015854529" description="Photosynthesis system II assembly factor Ycf48/Hcf136-like domain-containing protein" evidence="4">
    <location>
        <begin position="20"/>
        <end position="225"/>
    </location>
</feature>
<keyword evidence="1" id="KW-0602">Photosynthesis</keyword>